<evidence type="ECO:0000256" key="6">
    <source>
        <dbReference type="RuleBase" id="RU362106"/>
    </source>
</evidence>
<keyword evidence="6" id="KW-0698">rRNA processing</keyword>
<feature type="binding site" evidence="5">
    <location>
        <position position="23"/>
    </location>
    <ligand>
        <name>S-adenosyl-L-methionine</name>
        <dbReference type="ChEBI" id="CHEBI:59789"/>
    </ligand>
</feature>
<dbReference type="InterPro" id="IPR020598">
    <property type="entry name" value="rRNA_Ade_methylase_Trfase_N"/>
</dbReference>
<dbReference type="GO" id="GO:0000179">
    <property type="term" value="F:rRNA (adenine-N6,N6-)-dimethyltransferase activity"/>
    <property type="evidence" value="ECO:0007669"/>
    <property type="project" value="UniProtKB-UniRule"/>
</dbReference>
<dbReference type="EC" id="2.1.1.-" evidence="6"/>
<dbReference type="GO" id="GO:0003723">
    <property type="term" value="F:RNA binding"/>
    <property type="evidence" value="ECO:0007669"/>
    <property type="project" value="UniProtKB-UniRule"/>
</dbReference>
<dbReference type="PROSITE" id="PS51689">
    <property type="entry name" value="SAM_RNA_A_N6_MT"/>
    <property type="match status" value="1"/>
</dbReference>
<protein>
    <recommendedName>
        <fullName evidence="6">rRNA adenine N(6)-methyltransferase</fullName>
        <ecNumber evidence="6">2.1.1.-</ecNumber>
    </recommendedName>
</protein>
<comment type="caution">
    <text evidence="8">The sequence shown here is derived from an EMBL/GenBank/DDBJ whole genome shotgun (WGS) entry which is preliminary data.</text>
</comment>
<feature type="binding site" evidence="5">
    <location>
        <position position="25"/>
    </location>
    <ligand>
        <name>S-adenosyl-L-methionine</name>
        <dbReference type="ChEBI" id="CHEBI:59789"/>
    </ligand>
</feature>
<evidence type="ECO:0000256" key="5">
    <source>
        <dbReference type="PROSITE-ProRule" id="PRU01026"/>
    </source>
</evidence>
<reference evidence="9" key="1">
    <citation type="journal article" date="2018" name="Algal Res.">
        <title>Characterization of plant carbon substrate utilization by Auxenochlorella protothecoides.</title>
        <authorList>
            <person name="Vogler B.W."/>
            <person name="Starkenburg S.R."/>
            <person name="Sudasinghe N."/>
            <person name="Schambach J.Y."/>
            <person name="Rollin J.A."/>
            <person name="Pattathil S."/>
            <person name="Barry A.N."/>
        </authorList>
    </citation>
    <scope>NUCLEOTIDE SEQUENCE [LARGE SCALE GENOMIC DNA]</scope>
    <source>
        <strain evidence="9">UTEX 25</strain>
    </source>
</reference>
<dbReference type="SUPFAM" id="SSF53335">
    <property type="entry name" value="S-adenosyl-L-methionine-dependent methyltransferases"/>
    <property type="match status" value="1"/>
</dbReference>
<evidence type="ECO:0000313" key="9">
    <source>
        <dbReference type="Proteomes" id="UP000279271"/>
    </source>
</evidence>
<dbReference type="InterPro" id="IPR029063">
    <property type="entry name" value="SAM-dependent_MTases_sf"/>
</dbReference>
<evidence type="ECO:0000256" key="3">
    <source>
        <dbReference type="ARBA" id="ARBA00022691"/>
    </source>
</evidence>
<accession>A0A3M7L699</accession>
<keyword evidence="3 5" id="KW-0949">S-adenosyl-L-methionine</keyword>
<keyword evidence="1 5" id="KW-0489">Methyltransferase</keyword>
<dbReference type="InterPro" id="IPR023165">
    <property type="entry name" value="rRNA_Ade_diMease-like_C"/>
</dbReference>
<dbReference type="PROSITE" id="PS01131">
    <property type="entry name" value="RRNA_A_DIMETH"/>
    <property type="match status" value="1"/>
</dbReference>
<keyword evidence="2 5" id="KW-0808">Transferase</keyword>
<dbReference type="Proteomes" id="UP000279271">
    <property type="component" value="Unassembled WGS sequence"/>
</dbReference>
<evidence type="ECO:0000256" key="4">
    <source>
        <dbReference type="ARBA" id="ARBA00022884"/>
    </source>
</evidence>
<evidence type="ECO:0000259" key="7">
    <source>
        <dbReference type="SMART" id="SM00650"/>
    </source>
</evidence>
<feature type="binding site" evidence="5">
    <location>
        <position position="71"/>
    </location>
    <ligand>
        <name>S-adenosyl-L-methionine</name>
        <dbReference type="ChEBI" id="CHEBI:59789"/>
    </ligand>
</feature>
<name>A0A3M7L699_AUXPR</name>
<feature type="binding site" evidence="5">
    <location>
        <position position="50"/>
    </location>
    <ligand>
        <name>S-adenosyl-L-methionine</name>
        <dbReference type="ChEBI" id="CHEBI:59789"/>
    </ligand>
</feature>
<gene>
    <name evidence="8" type="ORF">APUTEX25_001765</name>
</gene>
<dbReference type="InterPro" id="IPR001737">
    <property type="entry name" value="KsgA/Erm"/>
</dbReference>
<evidence type="ECO:0000313" key="8">
    <source>
        <dbReference type="EMBL" id="RMZ57565.1"/>
    </source>
</evidence>
<dbReference type="Gene3D" id="3.40.50.150">
    <property type="entry name" value="Vaccinia Virus protein VP39"/>
    <property type="match status" value="2"/>
</dbReference>
<dbReference type="PANTHER" id="PTHR11727:SF27">
    <property type="entry name" value="RIBOSOMAL RNA SMALL SUBUNIT METHYLTRANSFERASE, CHLOROPLASTIC"/>
    <property type="match status" value="1"/>
</dbReference>
<sequence>MKPLARESVARYVARAKRSLGQNFLLDDAILQRIVEASGLTPADSALEVGPGLGSLTRHLAAVAASVTAVEKDDALYSRLVNTLTEPFLERILPLGGPLASATLLLQEEAAERLVSARPGDVDWRGANLLLQYYSRPSIRFKVPRWAFSPAPKVNGAVVHLELLAPEDRPPVPSEAAFLTLVRVAFHQRRKMLKNTLAPLFPPNRTEAALLRLGLDAGIRAERLTLDQMIRLLWALAET</sequence>
<evidence type="ECO:0000256" key="1">
    <source>
        <dbReference type="ARBA" id="ARBA00022603"/>
    </source>
</evidence>
<dbReference type="Pfam" id="PF00398">
    <property type="entry name" value="RrnaAD"/>
    <property type="match status" value="1"/>
</dbReference>
<feature type="domain" description="Ribosomal RNA adenine methylase transferase N-terminal" evidence="7">
    <location>
        <begin position="30"/>
        <end position="165"/>
    </location>
</feature>
<dbReference type="Gene3D" id="1.10.8.100">
    <property type="entry name" value="Ribosomal RNA adenine dimethylase-like, domain 2"/>
    <property type="match status" value="1"/>
</dbReference>
<dbReference type="EMBL" id="QOKY01000126">
    <property type="protein sequence ID" value="RMZ57565.1"/>
    <property type="molecule type" value="Genomic_DNA"/>
</dbReference>
<organism evidence="8 9">
    <name type="scientific">Auxenochlorella protothecoides</name>
    <name type="common">Green microalga</name>
    <name type="synonym">Chlorella protothecoides</name>
    <dbReference type="NCBI Taxonomy" id="3075"/>
    <lineage>
        <taxon>Eukaryota</taxon>
        <taxon>Viridiplantae</taxon>
        <taxon>Chlorophyta</taxon>
        <taxon>core chlorophytes</taxon>
        <taxon>Trebouxiophyceae</taxon>
        <taxon>Chlorellales</taxon>
        <taxon>Chlorellaceae</taxon>
        <taxon>Auxenochlorella</taxon>
    </lineage>
</organism>
<dbReference type="SMART" id="SM00650">
    <property type="entry name" value="rADc"/>
    <property type="match status" value="1"/>
</dbReference>
<dbReference type="AlphaFoldDB" id="A0A3M7L699"/>
<keyword evidence="4 5" id="KW-0694">RNA-binding</keyword>
<proteinExistence type="inferred from homology"/>
<evidence type="ECO:0000256" key="2">
    <source>
        <dbReference type="ARBA" id="ARBA00022679"/>
    </source>
</evidence>
<dbReference type="InterPro" id="IPR020596">
    <property type="entry name" value="rRNA_Ade_Mease_Trfase_CS"/>
</dbReference>
<comment type="caution">
    <text evidence="5">Lacks conserved residue(s) required for the propagation of feature annotation.</text>
</comment>
<dbReference type="PANTHER" id="PTHR11727">
    <property type="entry name" value="DIMETHYLADENOSINE TRANSFERASE"/>
    <property type="match status" value="1"/>
</dbReference>
<comment type="similarity">
    <text evidence="5 6">Belongs to the class I-like SAM-binding methyltransferase superfamily. rRNA adenine N(6)-methyltransferase family.</text>
</comment>